<comment type="cofactor">
    <cofactor evidence="1">
        <name>Mn(2+)</name>
        <dbReference type="ChEBI" id="CHEBI:29035"/>
    </cofactor>
</comment>
<dbReference type="SUPFAM" id="SSF81301">
    <property type="entry name" value="Nucleotidyltransferase"/>
    <property type="match status" value="1"/>
</dbReference>
<feature type="region of interest" description="Disordered" evidence="10">
    <location>
        <begin position="360"/>
        <end position="388"/>
    </location>
</feature>
<dbReference type="GO" id="GO:0010605">
    <property type="term" value="P:negative regulation of macromolecule metabolic process"/>
    <property type="evidence" value="ECO:0007669"/>
    <property type="project" value="UniProtKB-ARBA"/>
</dbReference>
<dbReference type="PANTHER" id="PTHR12271:SF40">
    <property type="entry name" value="POLY(A) RNA POLYMERASE GLD2"/>
    <property type="match status" value="1"/>
</dbReference>
<comment type="subcellular location">
    <subcellularLocation>
        <location evidence="3">Cytoplasm</location>
    </subcellularLocation>
</comment>
<evidence type="ECO:0000256" key="6">
    <source>
        <dbReference type="ARBA" id="ARBA00022490"/>
    </source>
</evidence>
<dbReference type="Pfam" id="PF22600">
    <property type="entry name" value="MTPAP-like_central"/>
    <property type="match status" value="1"/>
</dbReference>
<dbReference type="GO" id="GO:1990817">
    <property type="term" value="F:poly(A) RNA polymerase activity"/>
    <property type="evidence" value="ECO:0007669"/>
    <property type="project" value="UniProtKB-EC"/>
</dbReference>
<feature type="region of interest" description="Disordered" evidence="10">
    <location>
        <begin position="131"/>
        <end position="200"/>
    </location>
</feature>
<dbReference type="PANTHER" id="PTHR12271">
    <property type="entry name" value="POLY A POLYMERASE CID PAP -RELATED"/>
    <property type="match status" value="1"/>
</dbReference>
<sequence length="1027" mass="115480">MQTAKNECMPRSGPDIAFRDLSLCHRTTRASADQLQGNEFPPSKSCLSSRTGAHGTEESSSGPVPFKLPDKMAATKSSRRRPNQAQRRQMNSEMAVAMDIQEWHHHPDLLSTGTLDGASVPFPALAHRRAQYESMDRVQDQRRSWQGRASVKQPASGDPKQMRLREDIHHQSSWPRQASAAQYRGPNPQQPHRTRLRPPGDVMTQAGLLNELCYRVVDQSEVRRDQIARKEAFRQTIEKICQQTIKGHEDATNATAQFPSTSVRLQCFGSLASGFATNESDMDLGLFSPMSTLEPDAVGSPIPRLVEKALLFEGYGARLLNRTRVPIIKLCEQPTADLRVALLAERSKWEKSIEIDATKRFGDEREDAEAQSELPDSNARGRSTLKSVQGGELEMPLKDYSEIGPSTTLRQAPGRSLITYYNAMRKALRETGGRDVTPDNIDEFSPHDWVTLKHFCQSFIVGLHDPELRRRLDSYPSLSWVSSDAASCNRSLAGVFVQAEGERIILEWENLAEGVRSLSTTKHIEKTIEAWRQLQRQSVLEIELLSYDKNLEFTFGKLKHHAFIKLMQLTQHPQETAAQYCSRTQRIMSEFQDIEASSSDLISGYAAAQYVRGIRDDAIRTALGSIIIPSGAGLSLAEAGQRHKCLQLAYEFERAMDNGVYGPDCISDITEYIQILKSSPQRIRSQHEESYVIPVRKEALQLLSRIRKLPDPGRLSTGQSRANHKVSLEFPSCGVGVQCDINFAAHLALQNTALLRCYSLTDPRVRPMVLFVKAWAKARGINSGYRGTLSSYGFVLMVLHYLVNIASPFVCPNIQHLTPHSFEDQKVVDMQQDLRYSGYNLHFWRDEEAIARLAAGRQLTYNTETIGFLLRGFFEYFAHNGPLSRGFGKGFDWGREVISLRSPGGILSKQAKGWTSARTVVEQSEAATTTKTNQSQPEAYKEVKNRYLLAIEDPFELDHNIARTVTHNGIVSVRDEFRRAWRIIQSSGSAGWAEPLLTEITRTRTSDELSEELLEEIHGPQQLWAAQ</sequence>
<feature type="domain" description="PAP-associated" evidence="11">
    <location>
        <begin position="866"/>
        <end position="959"/>
    </location>
</feature>
<accession>A0A166VGN7</accession>
<evidence type="ECO:0000256" key="9">
    <source>
        <dbReference type="ARBA" id="ARBA00022842"/>
    </source>
</evidence>
<comment type="caution">
    <text evidence="13">The sequence shown here is derived from an EMBL/GenBank/DDBJ whole genome shotgun (WGS) entry which is preliminary data.</text>
</comment>
<dbReference type="Gene3D" id="3.30.460.10">
    <property type="entry name" value="Beta Polymerase, domain 2"/>
    <property type="match status" value="1"/>
</dbReference>
<keyword evidence="7" id="KW-0808">Transferase</keyword>
<feature type="region of interest" description="Disordered" evidence="10">
    <location>
        <begin position="30"/>
        <end position="91"/>
    </location>
</feature>
<dbReference type="STRING" id="1081109.A0A166VGN7"/>
<dbReference type="EMBL" id="AZGY01000001">
    <property type="protein sequence ID" value="OAA33643.1"/>
    <property type="molecule type" value="Genomic_DNA"/>
</dbReference>
<reference evidence="13 14" key="1">
    <citation type="journal article" date="2016" name="Genome Biol. Evol.">
        <title>Divergent and convergent evolution of fungal pathogenicity.</title>
        <authorList>
            <person name="Shang Y."/>
            <person name="Xiao G."/>
            <person name="Zheng P."/>
            <person name="Cen K."/>
            <person name="Zhan S."/>
            <person name="Wang C."/>
        </authorList>
    </citation>
    <scope>NUCLEOTIDE SEQUENCE [LARGE SCALE GENOMIC DNA]</scope>
    <source>
        <strain evidence="13 14">RCEF 2490</strain>
    </source>
</reference>
<keyword evidence="8" id="KW-0479">Metal-binding</keyword>
<evidence type="ECO:0000313" key="14">
    <source>
        <dbReference type="Proteomes" id="UP000078544"/>
    </source>
</evidence>
<feature type="compositionally biased region" description="Basic and acidic residues" evidence="10">
    <location>
        <begin position="131"/>
        <end position="143"/>
    </location>
</feature>
<keyword evidence="14" id="KW-1185">Reference proteome</keyword>
<dbReference type="AlphaFoldDB" id="A0A166VGN7"/>
<feature type="compositionally biased region" description="Polar residues" evidence="10">
    <location>
        <begin position="171"/>
        <end position="180"/>
    </location>
</feature>
<dbReference type="InterPro" id="IPR002058">
    <property type="entry name" value="PAP_assoc"/>
</dbReference>
<evidence type="ECO:0000256" key="8">
    <source>
        <dbReference type="ARBA" id="ARBA00022723"/>
    </source>
</evidence>
<dbReference type="GO" id="GO:0031123">
    <property type="term" value="P:RNA 3'-end processing"/>
    <property type="evidence" value="ECO:0007669"/>
    <property type="project" value="TreeGrafter"/>
</dbReference>
<evidence type="ECO:0000256" key="10">
    <source>
        <dbReference type="SAM" id="MobiDB-lite"/>
    </source>
</evidence>
<evidence type="ECO:0000256" key="7">
    <source>
        <dbReference type="ARBA" id="ARBA00022679"/>
    </source>
</evidence>
<evidence type="ECO:0000259" key="11">
    <source>
        <dbReference type="Pfam" id="PF03828"/>
    </source>
</evidence>
<dbReference type="GO" id="GO:0046872">
    <property type="term" value="F:metal ion binding"/>
    <property type="evidence" value="ECO:0007669"/>
    <property type="project" value="UniProtKB-KW"/>
</dbReference>
<comment type="similarity">
    <text evidence="4">Belongs to the DNA polymerase type-B-like family.</text>
</comment>
<dbReference type="Proteomes" id="UP000078544">
    <property type="component" value="Unassembled WGS sequence"/>
</dbReference>
<protein>
    <recommendedName>
        <fullName evidence="5">polynucleotide adenylyltransferase</fullName>
        <ecNumber evidence="5">2.7.7.19</ecNumber>
    </recommendedName>
</protein>
<keyword evidence="6" id="KW-0963">Cytoplasm</keyword>
<feature type="domain" description="Poly(A) RNA polymerase mitochondrial-like central palm" evidence="12">
    <location>
        <begin position="210"/>
        <end position="335"/>
    </location>
</feature>
<dbReference type="InterPro" id="IPR043519">
    <property type="entry name" value="NT_sf"/>
</dbReference>
<name>A0A166VGN7_9HYPO</name>
<dbReference type="EC" id="2.7.7.19" evidence="5"/>
<organism evidence="13 14">
    <name type="scientific">Moelleriella libera RCEF 2490</name>
    <dbReference type="NCBI Taxonomy" id="1081109"/>
    <lineage>
        <taxon>Eukaryota</taxon>
        <taxon>Fungi</taxon>
        <taxon>Dikarya</taxon>
        <taxon>Ascomycota</taxon>
        <taxon>Pezizomycotina</taxon>
        <taxon>Sordariomycetes</taxon>
        <taxon>Hypocreomycetidae</taxon>
        <taxon>Hypocreales</taxon>
        <taxon>Clavicipitaceae</taxon>
        <taxon>Moelleriella</taxon>
    </lineage>
</organism>
<dbReference type="Gene3D" id="1.10.1410.10">
    <property type="match status" value="1"/>
</dbReference>
<dbReference type="InterPro" id="IPR054708">
    <property type="entry name" value="MTPAP-like_central"/>
</dbReference>
<evidence type="ECO:0000256" key="5">
    <source>
        <dbReference type="ARBA" id="ARBA00012388"/>
    </source>
</evidence>
<dbReference type="SUPFAM" id="SSF81631">
    <property type="entry name" value="PAP/OAS1 substrate-binding domain"/>
    <property type="match status" value="1"/>
</dbReference>
<evidence type="ECO:0000256" key="1">
    <source>
        <dbReference type="ARBA" id="ARBA00001936"/>
    </source>
</evidence>
<evidence type="ECO:0000259" key="12">
    <source>
        <dbReference type="Pfam" id="PF22600"/>
    </source>
</evidence>
<dbReference type="OrthoDB" id="407432at2759"/>
<comment type="cofactor">
    <cofactor evidence="2">
        <name>Mg(2+)</name>
        <dbReference type="ChEBI" id="CHEBI:18420"/>
    </cofactor>
</comment>
<keyword evidence="9" id="KW-0460">Magnesium</keyword>
<evidence type="ECO:0000256" key="2">
    <source>
        <dbReference type="ARBA" id="ARBA00001946"/>
    </source>
</evidence>
<evidence type="ECO:0000313" key="13">
    <source>
        <dbReference type="EMBL" id="OAA33643.1"/>
    </source>
</evidence>
<proteinExistence type="inferred from homology"/>
<dbReference type="Pfam" id="PF03828">
    <property type="entry name" value="PAP_assoc"/>
    <property type="match status" value="1"/>
</dbReference>
<dbReference type="GO" id="GO:0050265">
    <property type="term" value="F:RNA uridylyltransferase activity"/>
    <property type="evidence" value="ECO:0007669"/>
    <property type="project" value="TreeGrafter"/>
</dbReference>
<evidence type="ECO:0000256" key="3">
    <source>
        <dbReference type="ARBA" id="ARBA00004496"/>
    </source>
</evidence>
<gene>
    <name evidence="13" type="ORF">AAL_01108</name>
</gene>
<evidence type="ECO:0000256" key="4">
    <source>
        <dbReference type="ARBA" id="ARBA00008593"/>
    </source>
</evidence>
<dbReference type="GO" id="GO:0005737">
    <property type="term" value="C:cytoplasm"/>
    <property type="evidence" value="ECO:0007669"/>
    <property type="project" value="UniProtKB-SubCell"/>
</dbReference>
<feature type="compositionally biased region" description="Basic and acidic residues" evidence="10">
    <location>
        <begin position="160"/>
        <end position="170"/>
    </location>
</feature>